<protein>
    <submittedName>
        <fullName evidence="3">Uncharacterized protein</fullName>
    </submittedName>
</protein>
<evidence type="ECO:0000313" key="3">
    <source>
        <dbReference type="EMBL" id="ADC34232.1"/>
    </source>
</evidence>
<dbReference type="EMBL" id="GU471226">
    <property type="protein sequence ID" value="ADC34232.1"/>
    <property type="molecule type" value="mRNA"/>
</dbReference>
<keyword evidence="2" id="KW-0732">Signal</keyword>
<feature type="signal peptide" evidence="2">
    <location>
        <begin position="1"/>
        <end position="15"/>
    </location>
</feature>
<accession>D3KD04</accession>
<feature type="compositionally biased region" description="Low complexity" evidence="1">
    <location>
        <begin position="44"/>
        <end position="62"/>
    </location>
</feature>
<feature type="chain" id="PRO_5012474774" evidence="2">
    <location>
        <begin position="16"/>
        <end position="82"/>
    </location>
</feature>
<proteinExistence type="evidence at transcript level"/>
<evidence type="ECO:0000256" key="2">
    <source>
        <dbReference type="SAM" id="SignalP"/>
    </source>
</evidence>
<dbReference type="AlphaFoldDB" id="D3KD04"/>
<dbReference type="GeneID" id="105198998"/>
<feature type="region of interest" description="Disordered" evidence="1">
    <location>
        <begin position="38"/>
        <end position="68"/>
    </location>
</feature>
<sequence length="82" mass="9343">MRLTLVFLIVTIVMCAMFQESEQFWGWGGRRYRGWRGGCRRRTTTSPTTTSSTTTGASSTVQTRRRREIEDTPLVLPSAIEV</sequence>
<reference evidence="3" key="1">
    <citation type="submission" date="2010-01" db="EMBL/GenBank/DDBJ databases">
        <title>Gene expression of Solenopsis invicta in response to bait feeding.</title>
        <authorList>
            <person name="Zhao L."/>
            <person name="Chen J."/>
            <person name="Jin X."/>
            <person name="Becnel J.J."/>
            <person name="Clark G.G."/>
            <person name="Linthicum K.J."/>
        </authorList>
    </citation>
    <scope>NUCLEOTIDE SEQUENCE</scope>
</reference>
<name>D3KD04_SOLIN</name>
<dbReference type="KEGG" id="soc:105198998"/>
<evidence type="ECO:0000256" key="1">
    <source>
        <dbReference type="SAM" id="MobiDB-lite"/>
    </source>
</evidence>
<organism evidence="3">
    <name type="scientific">Solenopsis invicta</name>
    <name type="common">Red imported fire ant</name>
    <name type="synonym">Solenopsis wagneri</name>
    <dbReference type="NCBI Taxonomy" id="13686"/>
    <lineage>
        <taxon>Eukaryota</taxon>
        <taxon>Metazoa</taxon>
        <taxon>Ecdysozoa</taxon>
        <taxon>Arthropoda</taxon>
        <taxon>Hexapoda</taxon>
        <taxon>Insecta</taxon>
        <taxon>Pterygota</taxon>
        <taxon>Neoptera</taxon>
        <taxon>Endopterygota</taxon>
        <taxon>Hymenoptera</taxon>
        <taxon>Apocrita</taxon>
        <taxon>Aculeata</taxon>
        <taxon>Formicoidea</taxon>
        <taxon>Formicidae</taxon>
        <taxon>Myrmicinae</taxon>
        <taxon>Solenopsis</taxon>
    </lineage>
</organism>